<proteinExistence type="predicted"/>
<keyword evidence="1" id="KW-0812">Transmembrane</keyword>
<dbReference type="RefSeq" id="WP_141406892.1">
    <property type="nucleotide sequence ID" value="NZ_VICC01000006.1"/>
</dbReference>
<feature type="transmembrane region" description="Helical" evidence="1">
    <location>
        <begin position="179"/>
        <end position="200"/>
    </location>
</feature>
<feature type="transmembrane region" description="Helical" evidence="1">
    <location>
        <begin position="147"/>
        <end position="167"/>
    </location>
</feature>
<evidence type="ECO:0000313" key="2">
    <source>
        <dbReference type="EMBL" id="TQD60375.1"/>
    </source>
</evidence>
<evidence type="ECO:0000313" key="3">
    <source>
        <dbReference type="Proteomes" id="UP000317942"/>
    </source>
</evidence>
<keyword evidence="1" id="KW-0472">Membrane</keyword>
<dbReference type="AlphaFoldDB" id="A0A508BLL0"/>
<dbReference type="Proteomes" id="UP000317942">
    <property type="component" value="Unassembled WGS sequence"/>
</dbReference>
<organism evidence="2 3">
    <name type="scientific">Actinomyces oris</name>
    <dbReference type="NCBI Taxonomy" id="544580"/>
    <lineage>
        <taxon>Bacteria</taxon>
        <taxon>Bacillati</taxon>
        <taxon>Actinomycetota</taxon>
        <taxon>Actinomycetes</taxon>
        <taxon>Actinomycetales</taxon>
        <taxon>Actinomycetaceae</taxon>
        <taxon>Actinomyces</taxon>
    </lineage>
</organism>
<feature type="transmembrane region" description="Helical" evidence="1">
    <location>
        <begin position="212"/>
        <end position="231"/>
    </location>
</feature>
<accession>A0A508BLL0</accession>
<reference evidence="2 3" key="1">
    <citation type="submission" date="2019-06" db="EMBL/GenBank/DDBJ databases">
        <title>Draft genome sequence of Actinomyces oris CCUG 34288T.</title>
        <authorList>
            <person name="Salva-Serra F."/>
            <person name="Cardew S."/>
            <person name="Moore E."/>
        </authorList>
    </citation>
    <scope>NUCLEOTIDE SEQUENCE [LARGE SCALE GENOMIC DNA]</scope>
    <source>
        <strain evidence="2 3">CCUG 34288</strain>
    </source>
</reference>
<feature type="transmembrane region" description="Helical" evidence="1">
    <location>
        <begin position="354"/>
        <end position="375"/>
    </location>
</feature>
<gene>
    <name evidence="2" type="ORF">FK267_08005</name>
</gene>
<name>A0A508BLL0_9ACTO</name>
<evidence type="ECO:0000256" key="1">
    <source>
        <dbReference type="SAM" id="Phobius"/>
    </source>
</evidence>
<comment type="caution">
    <text evidence="2">The sequence shown here is derived from an EMBL/GenBank/DDBJ whole genome shotgun (WGS) entry which is preliminary data.</text>
</comment>
<dbReference type="EMBL" id="VICC01000006">
    <property type="protein sequence ID" value="TQD60375.1"/>
    <property type="molecule type" value="Genomic_DNA"/>
</dbReference>
<keyword evidence="1" id="KW-1133">Transmembrane helix</keyword>
<feature type="transmembrane region" description="Helical" evidence="1">
    <location>
        <begin position="237"/>
        <end position="256"/>
    </location>
</feature>
<protein>
    <submittedName>
        <fullName evidence="2">Uncharacterized protein</fullName>
    </submittedName>
</protein>
<sequence>MSNLFTGTEYMLDLPQFGLEDEGTHARIICPKGMVVDSIAIFSGENNFPIYRSSIENNPSKYWSTHYGYVKHDDKLRQKSDKGSLINLNETTPKLEVLYNRRNVDLRDCGLPATWPVGSEAMSASGDKGASTSWQVRLSMSSRRSRFLVPTLGLLICSIYALTVNILKAQESDHGISLSSVSTLGLPLLLGFLVVGEEHLVLSQALFRVRKAVATATIMFVITACTLAVAGRNHYSIVLYIAAMLFGLNAVFHTFIQIVRIGYFRADAFEEARMRLADNYHELIDDELTKIDETEPDPNKRIKLKKRVIRRAKWRTFDAAIFNGKNRTYILKDIHSEILPRWALKLYPTTRRKLWLELLFLLALVKATATTYPFVVQFLGIAGKTLWSIVKQVLSWLSLN</sequence>